<dbReference type="Gene3D" id="1.20.144.10">
    <property type="entry name" value="Phosphatidic acid phosphatase type 2/haloperoxidase"/>
    <property type="match status" value="1"/>
</dbReference>
<feature type="transmembrane region" description="Helical" evidence="1">
    <location>
        <begin position="28"/>
        <end position="45"/>
    </location>
</feature>
<evidence type="ECO:0000256" key="1">
    <source>
        <dbReference type="SAM" id="Phobius"/>
    </source>
</evidence>
<reference evidence="2 3" key="1">
    <citation type="journal article" date="2019" name="Int. J. Syst. Evol. Microbiol.">
        <title>The Global Catalogue of Microorganisms (GCM) 10K type strain sequencing project: providing services to taxonomists for standard genome sequencing and annotation.</title>
        <authorList>
            <consortium name="The Broad Institute Genomics Platform"/>
            <consortium name="The Broad Institute Genome Sequencing Center for Infectious Disease"/>
            <person name="Wu L."/>
            <person name="Ma J."/>
        </authorList>
    </citation>
    <scope>NUCLEOTIDE SEQUENCE [LARGE SCALE GENOMIC DNA]</scope>
    <source>
        <strain evidence="2 3">JCM 3146</strain>
    </source>
</reference>
<organism evidence="2 3">
    <name type="scientific">Actinoallomurus spadix</name>
    <dbReference type="NCBI Taxonomy" id="79912"/>
    <lineage>
        <taxon>Bacteria</taxon>
        <taxon>Bacillati</taxon>
        <taxon>Actinomycetota</taxon>
        <taxon>Actinomycetes</taxon>
        <taxon>Streptosporangiales</taxon>
        <taxon>Thermomonosporaceae</taxon>
        <taxon>Actinoallomurus</taxon>
    </lineage>
</organism>
<keyword evidence="1" id="KW-0812">Transmembrane</keyword>
<comment type="caution">
    <text evidence="2">The sequence shown here is derived from an EMBL/GenBank/DDBJ whole genome shotgun (WGS) entry which is preliminary data.</text>
</comment>
<proteinExistence type="predicted"/>
<evidence type="ECO:0000313" key="3">
    <source>
        <dbReference type="Proteomes" id="UP001501822"/>
    </source>
</evidence>
<dbReference type="SUPFAM" id="SSF48317">
    <property type="entry name" value="Acid phosphatase/Vanadium-dependent haloperoxidase"/>
    <property type="match status" value="1"/>
</dbReference>
<feature type="transmembrane region" description="Helical" evidence="1">
    <location>
        <begin position="80"/>
        <end position="108"/>
    </location>
</feature>
<dbReference type="InterPro" id="IPR036938">
    <property type="entry name" value="PAP2/HPO_sf"/>
</dbReference>
<gene>
    <name evidence="2" type="ORF">GCM10010151_65100</name>
</gene>
<name>A0ABN0XK11_9ACTN</name>
<dbReference type="EMBL" id="BAAABM010000066">
    <property type="protein sequence ID" value="GAA0366152.1"/>
    <property type="molecule type" value="Genomic_DNA"/>
</dbReference>
<feature type="transmembrane region" description="Helical" evidence="1">
    <location>
        <begin position="120"/>
        <end position="139"/>
    </location>
</feature>
<sequence length="140" mass="14579">MAVILTGVIRRRIGDHHLTSREHRKGPLLIALILVAAGIAGLVAAGAPRDVIAVEAAMLAGLLVMIPITRFWKISFHSGVAAGTVAVLTIVQGPWFLLGLPVVAVIGWSRVRLAHHTPAQVIAGAPVGALAVAATFLLTR</sequence>
<keyword evidence="3" id="KW-1185">Reference proteome</keyword>
<protein>
    <recommendedName>
        <fullName evidence="4">Phosphatidic acid phosphatase type 2/haloperoxidase domain-containing protein</fullName>
    </recommendedName>
</protein>
<keyword evidence="1" id="KW-0472">Membrane</keyword>
<keyword evidence="1" id="KW-1133">Transmembrane helix</keyword>
<feature type="transmembrane region" description="Helical" evidence="1">
    <location>
        <begin position="51"/>
        <end position="68"/>
    </location>
</feature>
<evidence type="ECO:0000313" key="2">
    <source>
        <dbReference type="EMBL" id="GAA0366152.1"/>
    </source>
</evidence>
<dbReference type="Proteomes" id="UP001501822">
    <property type="component" value="Unassembled WGS sequence"/>
</dbReference>
<accession>A0ABN0XK11</accession>
<evidence type="ECO:0008006" key="4">
    <source>
        <dbReference type="Google" id="ProtNLM"/>
    </source>
</evidence>
<dbReference type="RefSeq" id="WP_252799024.1">
    <property type="nucleotide sequence ID" value="NZ_BAAABM010000066.1"/>
</dbReference>